<comment type="caution">
    <text evidence="1">The sequence shown here is derived from an EMBL/GenBank/DDBJ whole genome shotgun (WGS) entry which is preliminary data.</text>
</comment>
<organism evidence="1 2">
    <name type="scientific">Bombardia bombarda</name>
    <dbReference type="NCBI Taxonomy" id="252184"/>
    <lineage>
        <taxon>Eukaryota</taxon>
        <taxon>Fungi</taxon>
        <taxon>Dikarya</taxon>
        <taxon>Ascomycota</taxon>
        <taxon>Pezizomycotina</taxon>
        <taxon>Sordariomycetes</taxon>
        <taxon>Sordariomycetidae</taxon>
        <taxon>Sordariales</taxon>
        <taxon>Lasiosphaeriaceae</taxon>
        <taxon>Bombardia</taxon>
    </lineage>
</organism>
<dbReference type="AlphaFoldDB" id="A0AA39XMN5"/>
<proteinExistence type="predicted"/>
<reference evidence="1" key="1">
    <citation type="submission" date="2023-06" db="EMBL/GenBank/DDBJ databases">
        <title>Genome-scale phylogeny and comparative genomics of the fungal order Sordariales.</title>
        <authorList>
            <consortium name="Lawrence Berkeley National Laboratory"/>
            <person name="Hensen N."/>
            <person name="Bonometti L."/>
            <person name="Westerberg I."/>
            <person name="Brannstrom I.O."/>
            <person name="Guillou S."/>
            <person name="Cros-Aarteil S."/>
            <person name="Calhoun S."/>
            <person name="Haridas S."/>
            <person name="Kuo A."/>
            <person name="Mondo S."/>
            <person name="Pangilinan J."/>
            <person name="Riley R."/>
            <person name="LaButti K."/>
            <person name="Andreopoulos B."/>
            <person name="Lipzen A."/>
            <person name="Chen C."/>
            <person name="Yanf M."/>
            <person name="Daum C."/>
            <person name="Ng V."/>
            <person name="Clum A."/>
            <person name="Steindorff A."/>
            <person name="Ohm R."/>
            <person name="Martin F."/>
            <person name="Silar P."/>
            <person name="Natvig D."/>
            <person name="Lalanne C."/>
            <person name="Gautier V."/>
            <person name="Ament-velasquez S.L."/>
            <person name="Kruys A."/>
            <person name="Hutchinson M.I."/>
            <person name="Powell A.J."/>
            <person name="Barry K."/>
            <person name="Miller A.N."/>
            <person name="Grigoriev I.V."/>
            <person name="Debuchy R."/>
            <person name="Gladieux P."/>
            <person name="Thoren M.H."/>
            <person name="Johannesson H."/>
        </authorList>
    </citation>
    <scope>NUCLEOTIDE SEQUENCE</scope>
    <source>
        <strain evidence="1">SMH3391-2</strain>
    </source>
</reference>
<accession>A0AA39XMN5</accession>
<evidence type="ECO:0000313" key="1">
    <source>
        <dbReference type="EMBL" id="KAK0636858.1"/>
    </source>
</evidence>
<dbReference type="EMBL" id="JAULSR010000001">
    <property type="protein sequence ID" value="KAK0636858.1"/>
    <property type="molecule type" value="Genomic_DNA"/>
</dbReference>
<protein>
    <submittedName>
        <fullName evidence="1">Uncharacterized protein</fullName>
    </submittedName>
</protein>
<evidence type="ECO:0000313" key="2">
    <source>
        <dbReference type="Proteomes" id="UP001174934"/>
    </source>
</evidence>
<dbReference type="Proteomes" id="UP001174934">
    <property type="component" value="Unassembled WGS sequence"/>
</dbReference>
<keyword evidence="2" id="KW-1185">Reference proteome</keyword>
<gene>
    <name evidence="1" type="ORF">B0T17DRAFT_613528</name>
</gene>
<name>A0AA39XMN5_9PEZI</name>
<sequence length="112" mass="12483">MFATKGVGLPLDNLDYHIKKDGLDRYSLSKFAKRHKIDGVISIPLNPGNLSSDLYREAAGAFKVLVDMVSYPQEYGACTELFAGFSPEIMIENSGSWVIPFGRLMPIRKDLE</sequence>